<accession>A0ABW8P8U8</accession>
<evidence type="ECO:0000313" key="2">
    <source>
        <dbReference type="EMBL" id="MFK7000984.1"/>
    </source>
</evidence>
<proteinExistence type="predicted"/>
<keyword evidence="3" id="KW-1185">Reference proteome</keyword>
<protein>
    <submittedName>
        <fullName evidence="2">Glycosyltransferase family 4 protein</fullName>
        <ecNumber evidence="2">2.4.-.-</ecNumber>
    </submittedName>
</protein>
<keyword evidence="2" id="KW-0808">Transferase</keyword>
<dbReference type="Proteomes" id="UP001621706">
    <property type="component" value="Unassembled WGS sequence"/>
</dbReference>
<name>A0ABW8P8U8_9FLAO</name>
<keyword evidence="2" id="KW-0328">Glycosyltransferase</keyword>
<dbReference type="SUPFAM" id="SSF53756">
    <property type="entry name" value="UDP-Glycosyltransferase/glycogen phosphorylase"/>
    <property type="match status" value="1"/>
</dbReference>
<feature type="domain" description="Glycosyl transferase family 1" evidence="1">
    <location>
        <begin position="208"/>
        <end position="339"/>
    </location>
</feature>
<dbReference type="CDD" id="cd03801">
    <property type="entry name" value="GT4_PimA-like"/>
    <property type="match status" value="1"/>
</dbReference>
<sequence length="385" mass="44905">MRNKLYIHAMKYLKLLKFIISILPKIKNINFFFFFPSYHMGGAETVHGDILKVFKNEQTVCFITGFSANNYNLKNFQSNSLLFDIYNTVKRSKLKKKIIRLISKQINNSKKPIVFGCNSMFFYDLIPYLEDHVKIIDLIHAFSYEEPNASEKYSLKVTERINSRIVLGEKTKNDFKQLYAENNLSESLMNRIQIIKNKVDIPEYKCEKTNKKITILFVGRDSYEKRPWLFFEIAKRTLDLPVEYLVLGDSFKEYQATENLKVIGSIKEREILDAYYKKAHLLLITSSREGMPMVILEGMAHGVVPIATDVGEINSFINPKNENGRLINSTQSEEEIINDFIFEIKNFIDSPKLLELYSSNAYISLKEEFSEKIFSESYKLIILNK</sequence>
<dbReference type="InterPro" id="IPR001296">
    <property type="entry name" value="Glyco_trans_1"/>
</dbReference>
<reference evidence="2 3" key="1">
    <citation type="submission" date="2024-02" db="EMBL/GenBank/DDBJ databases">
        <title>Comparative Genomic Analysis of Flavobacterium Species Causing Columnaris Disease of Freshwater Fish in Thailand: Insights into Virulence and Resistance Mechanisms.</title>
        <authorList>
            <person name="Nguyen D."/>
            <person name="Chokmangmeepisarn P."/>
            <person name="Khianchaikhan K."/>
            <person name="Morishita M."/>
            <person name="Bunnoy A."/>
            <person name="Rodkhum C."/>
        </authorList>
    </citation>
    <scope>NUCLEOTIDE SEQUENCE [LARGE SCALE GENOMIC DNA]</scope>
    <source>
        <strain evidence="2 3">CNRT2201</strain>
    </source>
</reference>
<dbReference type="EMBL" id="JAZGZP010000011">
    <property type="protein sequence ID" value="MFK7000984.1"/>
    <property type="molecule type" value="Genomic_DNA"/>
</dbReference>
<evidence type="ECO:0000313" key="3">
    <source>
        <dbReference type="Proteomes" id="UP001621706"/>
    </source>
</evidence>
<organism evidence="2 3">
    <name type="scientific">Flavobacterium oreochromis</name>
    <dbReference type="NCBI Taxonomy" id="2906078"/>
    <lineage>
        <taxon>Bacteria</taxon>
        <taxon>Pseudomonadati</taxon>
        <taxon>Bacteroidota</taxon>
        <taxon>Flavobacteriia</taxon>
        <taxon>Flavobacteriales</taxon>
        <taxon>Flavobacteriaceae</taxon>
        <taxon>Flavobacterium</taxon>
    </lineage>
</organism>
<gene>
    <name evidence="2" type="ORF">V3I07_08755</name>
</gene>
<comment type="caution">
    <text evidence="2">The sequence shown here is derived from an EMBL/GenBank/DDBJ whole genome shotgun (WGS) entry which is preliminary data.</text>
</comment>
<dbReference type="EC" id="2.4.-.-" evidence="2"/>
<dbReference type="PANTHER" id="PTHR12526">
    <property type="entry name" value="GLYCOSYLTRANSFERASE"/>
    <property type="match status" value="1"/>
</dbReference>
<dbReference type="Pfam" id="PF00534">
    <property type="entry name" value="Glycos_transf_1"/>
    <property type="match status" value="1"/>
</dbReference>
<dbReference type="PANTHER" id="PTHR12526:SF630">
    <property type="entry name" value="GLYCOSYLTRANSFERASE"/>
    <property type="match status" value="1"/>
</dbReference>
<dbReference type="Gene3D" id="3.40.50.2000">
    <property type="entry name" value="Glycogen Phosphorylase B"/>
    <property type="match status" value="1"/>
</dbReference>
<evidence type="ECO:0000259" key="1">
    <source>
        <dbReference type="Pfam" id="PF00534"/>
    </source>
</evidence>
<dbReference type="GO" id="GO:0016757">
    <property type="term" value="F:glycosyltransferase activity"/>
    <property type="evidence" value="ECO:0007669"/>
    <property type="project" value="UniProtKB-KW"/>
</dbReference>